<dbReference type="CDD" id="cd03316">
    <property type="entry name" value="MR_like"/>
    <property type="match status" value="1"/>
</dbReference>
<organism evidence="3 4">
    <name type="scientific">Maribacter aurantiacus</name>
    <dbReference type="NCBI Taxonomy" id="1882343"/>
    <lineage>
        <taxon>Bacteria</taxon>
        <taxon>Pseudomonadati</taxon>
        <taxon>Bacteroidota</taxon>
        <taxon>Flavobacteriia</taxon>
        <taxon>Flavobacteriales</taxon>
        <taxon>Flavobacteriaceae</taxon>
        <taxon>Maribacter</taxon>
    </lineage>
</organism>
<feature type="domain" description="Mandelate racemase/muconate lactonizing enzyme C-terminal" evidence="2">
    <location>
        <begin position="161"/>
        <end position="260"/>
    </location>
</feature>
<dbReference type="GO" id="GO:0016854">
    <property type="term" value="F:racemase and epimerase activity"/>
    <property type="evidence" value="ECO:0007669"/>
    <property type="project" value="UniProtKB-ARBA"/>
</dbReference>
<dbReference type="GO" id="GO:0016829">
    <property type="term" value="F:lyase activity"/>
    <property type="evidence" value="ECO:0007669"/>
    <property type="project" value="UniProtKB-KW"/>
</dbReference>
<dbReference type="OrthoDB" id="9796450at2"/>
<dbReference type="SUPFAM" id="SSF54826">
    <property type="entry name" value="Enolase N-terminal domain-like"/>
    <property type="match status" value="1"/>
</dbReference>
<dbReference type="InterPro" id="IPR034593">
    <property type="entry name" value="DgoD-like"/>
</dbReference>
<proteinExistence type="predicted"/>
<accession>A0A5R8M9G1</accession>
<keyword evidence="4" id="KW-1185">Reference proteome</keyword>
<dbReference type="InterPro" id="IPR029017">
    <property type="entry name" value="Enolase-like_N"/>
</dbReference>
<dbReference type="InterPro" id="IPR036849">
    <property type="entry name" value="Enolase-like_C_sf"/>
</dbReference>
<dbReference type="PROSITE" id="PS00908">
    <property type="entry name" value="MR_MLE_1"/>
    <property type="match status" value="1"/>
</dbReference>
<dbReference type="EMBL" id="VBUK01000003">
    <property type="protein sequence ID" value="TLF45379.1"/>
    <property type="molecule type" value="Genomic_DNA"/>
</dbReference>
<protein>
    <submittedName>
        <fullName evidence="3">Mandelate racemase/muconate lactonizing enzyme family protein</fullName>
    </submittedName>
</protein>
<sequence length="387" mass="42011">MKIANIEAFWLRCPIPKEKQHFSDYGLLTNFDMTLVVVTTDTGLQGFGEAKAAVGSSGSCASIVSCIENELKPQLVGQDARNISRIWEMVYNGTRDHYSLSRGRKFPILGRRGLTISALSGIDTALWDIKGKALNAPVVDLLGGSCREKMEAYASGGWAKVDAIGEQLKGYTAKGFSGVKMRVGIMDETVIASVDRVKAAREALGDAIKLMTDAHGTFSVPEAKQFCRGVADCNLYWFEEPINPDNKIGTAAVRSQTHIPIAAGESEYTAFDIRDMIAERALDVIQPDCAIIGGITEAMRVSQLAHTYQLELAPHCWGSAFSFMAGLSVAFASPSANVIEFSLGGNPMMYDLVKEHISVDQNGMIAAPDRPGLGLTPNWDFVKEFKQ</sequence>
<dbReference type="InterPro" id="IPR013342">
    <property type="entry name" value="Mandelate_racemase_C"/>
</dbReference>
<dbReference type="SFLD" id="SFLDG00179">
    <property type="entry name" value="mandelate_racemase"/>
    <property type="match status" value="1"/>
</dbReference>
<dbReference type="InterPro" id="IPR018110">
    <property type="entry name" value="Mandel_Rmase/mucon_lact_enz_CS"/>
</dbReference>
<keyword evidence="1" id="KW-0456">Lyase</keyword>
<name>A0A5R8M9G1_9FLAO</name>
<evidence type="ECO:0000259" key="2">
    <source>
        <dbReference type="SMART" id="SM00922"/>
    </source>
</evidence>
<dbReference type="PANTHER" id="PTHR48080">
    <property type="entry name" value="D-GALACTONATE DEHYDRATASE-RELATED"/>
    <property type="match status" value="1"/>
</dbReference>
<dbReference type="AlphaFoldDB" id="A0A5R8M9G1"/>
<dbReference type="Proteomes" id="UP000308382">
    <property type="component" value="Unassembled WGS sequence"/>
</dbReference>
<evidence type="ECO:0000313" key="3">
    <source>
        <dbReference type="EMBL" id="TLF45379.1"/>
    </source>
</evidence>
<evidence type="ECO:0000256" key="1">
    <source>
        <dbReference type="ARBA" id="ARBA00023239"/>
    </source>
</evidence>
<dbReference type="Pfam" id="PF02746">
    <property type="entry name" value="MR_MLE_N"/>
    <property type="match status" value="1"/>
</dbReference>
<dbReference type="RefSeq" id="WP_138257964.1">
    <property type="nucleotide sequence ID" value="NZ_VBUK01000003.1"/>
</dbReference>
<dbReference type="InterPro" id="IPR013341">
    <property type="entry name" value="Mandelate_racemase_N_dom"/>
</dbReference>
<comment type="caution">
    <text evidence="3">The sequence shown here is derived from an EMBL/GenBank/DDBJ whole genome shotgun (WGS) entry which is preliminary data.</text>
</comment>
<dbReference type="InterPro" id="IPR029065">
    <property type="entry name" value="Enolase_C-like"/>
</dbReference>
<dbReference type="GO" id="GO:0009063">
    <property type="term" value="P:amino acid catabolic process"/>
    <property type="evidence" value="ECO:0007669"/>
    <property type="project" value="InterPro"/>
</dbReference>
<dbReference type="Pfam" id="PF13378">
    <property type="entry name" value="MR_MLE_C"/>
    <property type="match status" value="1"/>
</dbReference>
<dbReference type="Gene3D" id="3.30.390.10">
    <property type="entry name" value="Enolase-like, N-terminal domain"/>
    <property type="match status" value="1"/>
</dbReference>
<dbReference type="SFLD" id="SFLDS00001">
    <property type="entry name" value="Enolase"/>
    <property type="match status" value="1"/>
</dbReference>
<evidence type="ECO:0000313" key="4">
    <source>
        <dbReference type="Proteomes" id="UP000308382"/>
    </source>
</evidence>
<reference evidence="3 4" key="1">
    <citation type="journal article" date="2017" name="Int. J. Syst. Evol. Microbiol.">
        <title>Maripseudobacter aurantiacus gen. nov., sp. nov., a novel member of the family Flavobacteriaceae isolated from a sedimentation basin.</title>
        <authorList>
            <person name="Chen C."/>
            <person name="Su Y."/>
            <person name="Tao T."/>
            <person name="Fu G."/>
            <person name="Zhang C."/>
            <person name="Sun C."/>
            <person name="Zhang X."/>
            <person name="Wu M."/>
        </authorList>
    </citation>
    <scope>NUCLEOTIDE SEQUENCE [LARGE SCALE GENOMIC DNA]</scope>
    <source>
        <strain evidence="4">CDA4</strain>
    </source>
</reference>
<dbReference type="PANTHER" id="PTHR48080:SF2">
    <property type="entry name" value="D-GALACTONATE DEHYDRATASE"/>
    <property type="match status" value="1"/>
</dbReference>
<dbReference type="Gene3D" id="3.20.20.120">
    <property type="entry name" value="Enolase-like C-terminal domain"/>
    <property type="match status" value="1"/>
</dbReference>
<dbReference type="SUPFAM" id="SSF51604">
    <property type="entry name" value="Enolase C-terminal domain-like"/>
    <property type="match status" value="1"/>
</dbReference>
<dbReference type="SMART" id="SM00922">
    <property type="entry name" value="MR_MLE"/>
    <property type="match status" value="1"/>
</dbReference>
<gene>
    <name evidence="3" type="ORF">FEK29_08355</name>
</gene>